<protein>
    <submittedName>
        <fullName evidence="3">Uncharacterized protein</fullName>
    </submittedName>
</protein>
<organism evidence="3 4">
    <name type="scientific">Patulibacter brassicae</name>
    <dbReference type="NCBI Taxonomy" id="1705717"/>
    <lineage>
        <taxon>Bacteria</taxon>
        <taxon>Bacillati</taxon>
        <taxon>Actinomycetota</taxon>
        <taxon>Thermoleophilia</taxon>
        <taxon>Solirubrobacterales</taxon>
        <taxon>Patulibacteraceae</taxon>
        <taxon>Patulibacter</taxon>
    </lineage>
</organism>
<proteinExistence type="predicted"/>
<evidence type="ECO:0000256" key="2">
    <source>
        <dbReference type="SAM" id="Phobius"/>
    </source>
</evidence>
<keyword evidence="4" id="KW-1185">Reference proteome</keyword>
<accession>A0ABU4VH05</accession>
<comment type="caution">
    <text evidence="3">The sequence shown here is derived from an EMBL/GenBank/DDBJ whole genome shotgun (WGS) entry which is preliminary data.</text>
</comment>
<gene>
    <name evidence="3" type="ORF">SK069_05845</name>
</gene>
<sequence>MLADLLPYLVGGALAAAGIAAGGYLGERHHRRRLERAVDRVGPTPATAPGDDGFEDDLDAVFETATIATPFADAGPLELHRCVACARAGYAAPEVIDDQGRHEGPDGFPCAGPIEVTPLGAAPRQKGDSDAR</sequence>
<feature type="region of interest" description="Disordered" evidence="1">
    <location>
        <begin position="35"/>
        <end position="55"/>
    </location>
</feature>
<dbReference type="RefSeq" id="WP_319953260.1">
    <property type="nucleotide sequence ID" value="NZ_JAXAVX010000002.1"/>
</dbReference>
<name>A0ABU4VH05_9ACTN</name>
<keyword evidence="2" id="KW-0472">Membrane</keyword>
<feature type="region of interest" description="Disordered" evidence="1">
    <location>
        <begin position="97"/>
        <end position="132"/>
    </location>
</feature>
<keyword evidence="2" id="KW-1133">Transmembrane helix</keyword>
<keyword evidence="2" id="KW-0812">Transmembrane</keyword>
<evidence type="ECO:0000313" key="4">
    <source>
        <dbReference type="Proteomes" id="UP001277761"/>
    </source>
</evidence>
<reference evidence="3 4" key="1">
    <citation type="submission" date="2023-11" db="EMBL/GenBank/DDBJ databases">
        <authorList>
            <person name="Xu M."/>
            <person name="Jiang T."/>
        </authorList>
    </citation>
    <scope>NUCLEOTIDE SEQUENCE [LARGE SCALE GENOMIC DNA]</scope>
    <source>
        <strain evidence="3 4">SD</strain>
    </source>
</reference>
<evidence type="ECO:0000256" key="1">
    <source>
        <dbReference type="SAM" id="MobiDB-lite"/>
    </source>
</evidence>
<evidence type="ECO:0000313" key="3">
    <source>
        <dbReference type="EMBL" id="MDX8151107.1"/>
    </source>
</evidence>
<feature type="transmembrane region" description="Helical" evidence="2">
    <location>
        <begin position="6"/>
        <end position="26"/>
    </location>
</feature>
<dbReference type="Proteomes" id="UP001277761">
    <property type="component" value="Unassembled WGS sequence"/>
</dbReference>
<dbReference type="EMBL" id="JAXAVX010000002">
    <property type="protein sequence ID" value="MDX8151107.1"/>
    <property type="molecule type" value="Genomic_DNA"/>
</dbReference>